<dbReference type="SMART" id="SM00345">
    <property type="entry name" value="HTH_GNTR"/>
    <property type="match status" value="1"/>
</dbReference>
<dbReference type="Proteomes" id="UP001519271">
    <property type="component" value="Unassembled WGS sequence"/>
</dbReference>
<keyword evidence="6" id="KW-1185">Reference proteome</keyword>
<dbReference type="InterPro" id="IPR050679">
    <property type="entry name" value="Bact_HTH_transcr_reg"/>
</dbReference>
<name>A0ABS4G8V0_9CLOT</name>
<dbReference type="Gene3D" id="3.40.1410.10">
    <property type="entry name" value="Chorismate lyase-like"/>
    <property type="match status" value="1"/>
</dbReference>
<keyword evidence="3" id="KW-0804">Transcription</keyword>
<evidence type="ECO:0000313" key="5">
    <source>
        <dbReference type="EMBL" id="MBP1920705.1"/>
    </source>
</evidence>
<dbReference type="Gene3D" id="1.10.10.10">
    <property type="entry name" value="Winged helix-like DNA-binding domain superfamily/Winged helix DNA-binding domain"/>
    <property type="match status" value="1"/>
</dbReference>
<evidence type="ECO:0000256" key="2">
    <source>
        <dbReference type="ARBA" id="ARBA00023125"/>
    </source>
</evidence>
<dbReference type="InterPro" id="IPR028978">
    <property type="entry name" value="Chorismate_lyase_/UTRA_dom_sf"/>
</dbReference>
<dbReference type="InterPro" id="IPR036388">
    <property type="entry name" value="WH-like_DNA-bd_sf"/>
</dbReference>
<dbReference type="RefSeq" id="WP_209460865.1">
    <property type="nucleotide sequence ID" value="NZ_JAGGKC010000037.1"/>
</dbReference>
<dbReference type="PANTHER" id="PTHR44846:SF1">
    <property type="entry name" value="MANNOSYL-D-GLYCERATE TRANSPORT_METABOLISM SYSTEM REPRESSOR MNGR-RELATED"/>
    <property type="match status" value="1"/>
</dbReference>
<dbReference type="InterPro" id="IPR000524">
    <property type="entry name" value="Tscrpt_reg_HTH_GntR"/>
</dbReference>
<dbReference type="InterPro" id="IPR036390">
    <property type="entry name" value="WH_DNA-bd_sf"/>
</dbReference>
<keyword evidence="1" id="KW-0805">Transcription regulation</keyword>
<dbReference type="SMART" id="SM00866">
    <property type="entry name" value="UTRA"/>
    <property type="match status" value="1"/>
</dbReference>
<gene>
    <name evidence="5" type="ORF">J2Z34_003220</name>
</gene>
<feature type="domain" description="HTH gntR-type" evidence="4">
    <location>
        <begin position="9"/>
        <end position="77"/>
    </location>
</feature>
<protein>
    <submittedName>
        <fullName evidence="5">GntR family transcriptional regulator</fullName>
    </submittedName>
</protein>
<dbReference type="PROSITE" id="PS50949">
    <property type="entry name" value="HTH_GNTR"/>
    <property type="match status" value="1"/>
</dbReference>
<proteinExistence type="predicted"/>
<comment type="caution">
    <text evidence="5">The sequence shown here is derived from an EMBL/GenBank/DDBJ whole genome shotgun (WGS) entry which is preliminary data.</text>
</comment>
<dbReference type="SUPFAM" id="SSF46785">
    <property type="entry name" value="Winged helix' DNA-binding domain"/>
    <property type="match status" value="1"/>
</dbReference>
<dbReference type="PRINTS" id="PR00035">
    <property type="entry name" value="HTHGNTR"/>
</dbReference>
<organism evidence="5 6">
    <name type="scientific">Youngiibacter multivorans</name>
    <dbReference type="NCBI Taxonomy" id="937251"/>
    <lineage>
        <taxon>Bacteria</taxon>
        <taxon>Bacillati</taxon>
        <taxon>Bacillota</taxon>
        <taxon>Clostridia</taxon>
        <taxon>Eubacteriales</taxon>
        <taxon>Clostridiaceae</taxon>
        <taxon>Youngiibacter</taxon>
    </lineage>
</organism>
<sequence length="237" mass="26440">MVFDKNCVTPLYVQLKAELMNRINNGILKSGEQLPPELEMADNFSVSVVTVRSAVNELVKEGLIEKKRGKGTFVSNTKYKRDYTKIQSFSDSCRAMGSVPGSRVLEMKLEKADSSLAQKLGVNSGDKVLYISRLRTVNGEPMVIEKNYFSERFADLLNADLEANSLFGILQEKYGITVTKSSKEVEIARTTSEEGKLLNLSKNYPILLVKSVAYDQFDTPVYVGSQAINGERFTLKI</sequence>
<dbReference type="CDD" id="cd07377">
    <property type="entry name" value="WHTH_GntR"/>
    <property type="match status" value="1"/>
</dbReference>
<dbReference type="Pfam" id="PF00392">
    <property type="entry name" value="GntR"/>
    <property type="match status" value="1"/>
</dbReference>
<evidence type="ECO:0000259" key="4">
    <source>
        <dbReference type="PROSITE" id="PS50949"/>
    </source>
</evidence>
<dbReference type="Pfam" id="PF07702">
    <property type="entry name" value="UTRA"/>
    <property type="match status" value="1"/>
</dbReference>
<dbReference type="EMBL" id="JAGGKC010000037">
    <property type="protein sequence ID" value="MBP1920705.1"/>
    <property type="molecule type" value="Genomic_DNA"/>
</dbReference>
<evidence type="ECO:0000256" key="1">
    <source>
        <dbReference type="ARBA" id="ARBA00023015"/>
    </source>
</evidence>
<dbReference type="InterPro" id="IPR011663">
    <property type="entry name" value="UTRA"/>
</dbReference>
<evidence type="ECO:0000313" key="6">
    <source>
        <dbReference type="Proteomes" id="UP001519271"/>
    </source>
</evidence>
<dbReference type="PANTHER" id="PTHR44846">
    <property type="entry name" value="MANNOSYL-D-GLYCERATE TRANSPORT/METABOLISM SYSTEM REPRESSOR MNGR-RELATED"/>
    <property type="match status" value="1"/>
</dbReference>
<accession>A0ABS4G8V0</accession>
<keyword evidence="2" id="KW-0238">DNA-binding</keyword>
<dbReference type="SUPFAM" id="SSF64288">
    <property type="entry name" value="Chorismate lyase-like"/>
    <property type="match status" value="1"/>
</dbReference>
<evidence type="ECO:0000256" key="3">
    <source>
        <dbReference type="ARBA" id="ARBA00023163"/>
    </source>
</evidence>
<reference evidence="5 6" key="1">
    <citation type="submission" date="2021-03" db="EMBL/GenBank/DDBJ databases">
        <title>Genomic Encyclopedia of Type Strains, Phase IV (KMG-IV): sequencing the most valuable type-strain genomes for metagenomic binning, comparative biology and taxonomic classification.</title>
        <authorList>
            <person name="Goeker M."/>
        </authorList>
    </citation>
    <scope>NUCLEOTIDE SEQUENCE [LARGE SCALE GENOMIC DNA]</scope>
    <source>
        <strain evidence="5 6">DSM 6139</strain>
    </source>
</reference>